<reference evidence="2" key="1">
    <citation type="journal article" date="2015" name="Nature">
        <title>Complex archaea that bridge the gap between prokaryotes and eukaryotes.</title>
        <authorList>
            <person name="Spang A."/>
            <person name="Saw J.H."/>
            <person name="Jorgensen S.L."/>
            <person name="Zaremba-Niedzwiedzka K."/>
            <person name="Martijn J."/>
            <person name="Lind A.E."/>
            <person name="van Eijk R."/>
            <person name="Schleper C."/>
            <person name="Guy L."/>
            <person name="Ettema T.J."/>
        </authorList>
    </citation>
    <scope>NUCLEOTIDE SEQUENCE</scope>
</reference>
<accession>A0A0F9IE66</accession>
<comment type="caution">
    <text evidence="2">The sequence shown here is derived from an EMBL/GenBank/DDBJ whole genome shotgun (WGS) entry which is preliminary data.</text>
</comment>
<evidence type="ECO:0000256" key="1">
    <source>
        <dbReference type="SAM" id="Phobius"/>
    </source>
</evidence>
<sequence length="67" mass="7037">MARKVGARAAWWVGAVVAFGLPMEAFAGIMEGGANGFYNTSVVFPILAFGVGVMGVAAYWFAVPRKP</sequence>
<dbReference type="EMBL" id="LAZR01021335">
    <property type="protein sequence ID" value="KKL85692.1"/>
    <property type="molecule type" value="Genomic_DNA"/>
</dbReference>
<evidence type="ECO:0000313" key="2">
    <source>
        <dbReference type="EMBL" id="KKL85692.1"/>
    </source>
</evidence>
<keyword evidence="1" id="KW-0812">Transmembrane</keyword>
<dbReference type="AlphaFoldDB" id="A0A0F9IE66"/>
<keyword evidence="1" id="KW-1133">Transmembrane helix</keyword>
<feature type="transmembrane region" description="Helical" evidence="1">
    <location>
        <begin position="43"/>
        <end position="62"/>
    </location>
</feature>
<proteinExistence type="predicted"/>
<name>A0A0F9IE66_9ZZZZ</name>
<protein>
    <submittedName>
        <fullName evidence="2">Uncharacterized protein</fullName>
    </submittedName>
</protein>
<gene>
    <name evidence="2" type="ORF">LCGC14_1952190</name>
</gene>
<organism evidence="2">
    <name type="scientific">marine sediment metagenome</name>
    <dbReference type="NCBI Taxonomy" id="412755"/>
    <lineage>
        <taxon>unclassified sequences</taxon>
        <taxon>metagenomes</taxon>
        <taxon>ecological metagenomes</taxon>
    </lineage>
</organism>
<keyword evidence="1" id="KW-0472">Membrane</keyword>